<dbReference type="Proteomes" id="UP000287651">
    <property type="component" value="Unassembled WGS sequence"/>
</dbReference>
<accession>A0A427AWW1</accession>
<evidence type="ECO:0000313" key="3">
    <source>
        <dbReference type="Proteomes" id="UP000287651"/>
    </source>
</evidence>
<proteinExistence type="predicted"/>
<sequence length="178" mass="19165">MPPKGVTNTEQRGKGDGCNRPPVGVRGGGIIPSRRSCPPSGNGDRKHRQRDLRRRRLPASLRRLRSPLSASPDASLTLAVGTDAITAPNESQMNATRKGKVSRHRVFLSLPPYVLTTPVHKFSEMPVLLDFVPCMPATGFALFPTPSVSVGSSAGRGRRIGLLQISNRSIHAAPSWAM</sequence>
<evidence type="ECO:0000313" key="2">
    <source>
        <dbReference type="EMBL" id="RRT80596.1"/>
    </source>
</evidence>
<organism evidence="2 3">
    <name type="scientific">Ensete ventricosum</name>
    <name type="common">Abyssinian banana</name>
    <name type="synonym">Musa ensete</name>
    <dbReference type="NCBI Taxonomy" id="4639"/>
    <lineage>
        <taxon>Eukaryota</taxon>
        <taxon>Viridiplantae</taxon>
        <taxon>Streptophyta</taxon>
        <taxon>Embryophyta</taxon>
        <taxon>Tracheophyta</taxon>
        <taxon>Spermatophyta</taxon>
        <taxon>Magnoliopsida</taxon>
        <taxon>Liliopsida</taxon>
        <taxon>Zingiberales</taxon>
        <taxon>Musaceae</taxon>
        <taxon>Ensete</taxon>
    </lineage>
</organism>
<reference evidence="2 3" key="1">
    <citation type="journal article" date="2014" name="Agronomy (Basel)">
        <title>A Draft Genome Sequence for Ensete ventricosum, the Drought-Tolerant Tree Against Hunger.</title>
        <authorList>
            <person name="Harrison J."/>
            <person name="Moore K.A."/>
            <person name="Paszkiewicz K."/>
            <person name="Jones T."/>
            <person name="Grant M."/>
            <person name="Ambacheew D."/>
            <person name="Muzemil S."/>
            <person name="Studholme D.J."/>
        </authorList>
    </citation>
    <scope>NUCLEOTIDE SEQUENCE [LARGE SCALE GENOMIC DNA]</scope>
</reference>
<feature type="compositionally biased region" description="Polar residues" evidence="1">
    <location>
        <begin position="1"/>
        <end position="10"/>
    </location>
</feature>
<evidence type="ECO:0000256" key="1">
    <source>
        <dbReference type="SAM" id="MobiDB-lite"/>
    </source>
</evidence>
<comment type="caution">
    <text evidence="2">The sequence shown here is derived from an EMBL/GenBank/DDBJ whole genome shotgun (WGS) entry which is preliminary data.</text>
</comment>
<feature type="region of interest" description="Disordered" evidence="1">
    <location>
        <begin position="1"/>
        <end position="57"/>
    </location>
</feature>
<protein>
    <submittedName>
        <fullName evidence="2">Uncharacterized protein</fullName>
    </submittedName>
</protein>
<dbReference type="EMBL" id="AMZH03001106">
    <property type="protein sequence ID" value="RRT80596.1"/>
    <property type="molecule type" value="Genomic_DNA"/>
</dbReference>
<gene>
    <name evidence="2" type="ORF">B296_00021431</name>
</gene>
<feature type="compositionally biased region" description="Basic residues" evidence="1">
    <location>
        <begin position="45"/>
        <end position="57"/>
    </location>
</feature>
<dbReference type="AlphaFoldDB" id="A0A427AWW1"/>
<name>A0A427AWW1_ENSVE</name>